<name>A0A656Z5P1_BRUAN</name>
<protein>
    <submittedName>
        <fullName evidence="1">Uncharacterized protein</fullName>
    </submittedName>
</protein>
<dbReference type="AlphaFoldDB" id="A0A656Z5P1"/>
<organism evidence="1">
    <name type="scientific">Brucella anthropi</name>
    <name type="common">Ochrobactrum anthropi</name>
    <dbReference type="NCBI Taxonomy" id="529"/>
    <lineage>
        <taxon>Bacteria</taxon>
        <taxon>Pseudomonadati</taxon>
        <taxon>Pseudomonadota</taxon>
        <taxon>Alphaproteobacteria</taxon>
        <taxon>Hyphomicrobiales</taxon>
        <taxon>Brucellaceae</taxon>
        <taxon>Brucella/Ochrobactrum group</taxon>
        <taxon>Brucella</taxon>
    </lineage>
</organism>
<sequence>MPKLKFDRSQIVYTYSGIRPLPASNASEPGLISRDHSAPVIEPDAGRPFAIIRWLVVSGRPSAVLRKKWQIRYSSGLVASVLNQPAL</sequence>
<dbReference type="EMBL" id="LUAY01007558">
    <property type="protein sequence ID" value="KYB44815.1"/>
    <property type="molecule type" value="Genomic_DNA"/>
</dbReference>
<evidence type="ECO:0000313" key="1">
    <source>
        <dbReference type="EMBL" id="KYB44815.1"/>
    </source>
</evidence>
<gene>
    <name evidence="1" type="ORF">AB664_18950</name>
</gene>
<accession>A0A656Z5P1</accession>
<comment type="caution">
    <text evidence="1">The sequence shown here is derived from an EMBL/GenBank/DDBJ whole genome shotgun (WGS) entry which is preliminary data.</text>
</comment>
<proteinExistence type="predicted"/>
<reference evidence="1" key="1">
    <citation type="submission" date="2016-02" db="EMBL/GenBank/DDBJ databases">
        <title>Genomic sequences of Ochrobactrum anthropi.</title>
        <authorList>
            <person name="Chudasama K.S."/>
            <person name="Thaker V.S."/>
        </authorList>
    </citation>
    <scope>NUCLEOTIDE SEQUENCE [LARGE SCALE GENOMIC DNA]</scope>
    <source>
        <strain evidence="1">SUBG007</strain>
    </source>
</reference>